<dbReference type="PROSITE" id="PS50949">
    <property type="entry name" value="HTH_GNTR"/>
    <property type="match status" value="1"/>
</dbReference>
<name>A0A4Q7N954_9BURK</name>
<keyword evidence="3" id="KW-0804">Transcription</keyword>
<evidence type="ECO:0000313" key="6">
    <source>
        <dbReference type="Proteomes" id="UP000292445"/>
    </source>
</evidence>
<dbReference type="Proteomes" id="UP000292445">
    <property type="component" value="Unassembled WGS sequence"/>
</dbReference>
<dbReference type="Pfam" id="PF00392">
    <property type="entry name" value="GntR"/>
    <property type="match status" value="1"/>
</dbReference>
<dbReference type="Gene3D" id="1.20.120.530">
    <property type="entry name" value="GntR ligand-binding domain-like"/>
    <property type="match status" value="1"/>
</dbReference>
<dbReference type="SUPFAM" id="SSF46785">
    <property type="entry name" value="Winged helix' DNA-binding domain"/>
    <property type="match status" value="1"/>
</dbReference>
<protein>
    <submittedName>
        <fullName evidence="5">GntR family transcriptional regulator</fullName>
    </submittedName>
</protein>
<gene>
    <name evidence="5" type="ORF">EV675_5311</name>
</gene>
<evidence type="ECO:0000256" key="1">
    <source>
        <dbReference type="ARBA" id="ARBA00023015"/>
    </source>
</evidence>
<comment type="caution">
    <text evidence="5">The sequence shown here is derived from an EMBL/GenBank/DDBJ whole genome shotgun (WGS) entry which is preliminary data.</text>
</comment>
<dbReference type="OrthoDB" id="8960174at2"/>
<evidence type="ECO:0000256" key="2">
    <source>
        <dbReference type="ARBA" id="ARBA00023125"/>
    </source>
</evidence>
<dbReference type="Pfam" id="PF07729">
    <property type="entry name" value="FCD"/>
    <property type="match status" value="1"/>
</dbReference>
<dbReference type="InterPro" id="IPR036390">
    <property type="entry name" value="WH_DNA-bd_sf"/>
</dbReference>
<dbReference type="GO" id="GO:0003677">
    <property type="term" value="F:DNA binding"/>
    <property type="evidence" value="ECO:0007669"/>
    <property type="project" value="UniProtKB-KW"/>
</dbReference>
<dbReference type="SMART" id="SM00895">
    <property type="entry name" value="FCD"/>
    <property type="match status" value="1"/>
</dbReference>
<dbReference type="EMBL" id="SGXC01000003">
    <property type="protein sequence ID" value="RZS78656.1"/>
    <property type="molecule type" value="Genomic_DNA"/>
</dbReference>
<dbReference type="RefSeq" id="WP_130361536.1">
    <property type="nucleotide sequence ID" value="NZ_SGXC01000003.1"/>
</dbReference>
<accession>A0A4Q7N954</accession>
<evidence type="ECO:0000256" key="3">
    <source>
        <dbReference type="ARBA" id="ARBA00023163"/>
    </source>
</evidence>
<dbReference type="SMART" id="SM00345">
    <property type="entry name" value="HTH_GNTR"/>
    <property type="match status" value="1"/>
</dbReference>
<sequence>MSTAQRPRSESRKAVVPELAGRILAHANAQALPAGTHLTAQSLGDHFGVSRWTVSQALQLLADKGVLRHEANRGYFLSDAELAAPEQLGLSTQPELTRVYFQIAEDRLRGQLKDHVTETYLRQTYRLTHRQLSELLRKISREGWAERRIGYGWTFSPILRTPEALEQTYSLRLAIEPASLLEPSFHLSPEAAARLREVEGQILAGGADTMTADELYEHAVKFHETLAEASQNPFFSDVLRRVNRVRRLLVYRAMVDRQRYYRQAREHLHILDLVEAGRNREAADAMRDHLQGVVVNLRGTRPDGDAPIIRNLPPGS</sequence>
<keyword evidence="6" id="KW-1185">Reference proteome</keyword>
<dbReference type="InterPro" id="IPR000524">
    <property type="entry name" value="Tscrpt_reg_HTH_GntR"/>
</dbReference>
<keyword evidence="1" id="KW-0805">Transcription regulation</keyword>
<dbReference type="AlphaFoldDB" id="A0A4Q7N954"/>
<dbReference type="PANTHER" id="PTHR43537">
    <property type="entry name" value="TRANSCRIPTIONAL REGULATOR, GNTR FAMILY"/>
    <property type="match status" value="1"/>
</dbReference>
<evidence type="ECO:0000313" key="5">
    <source>
        <dbReference type="EMBL" id="RZS78656.1"/>
    </source>
</evidence>
<reference evidence="5 6" key="1">
    <citation type="submission" date="2019-02" db="EMBL/GenBank/DDBJ databases">
        <title>Genomic Encyclopedia of Type Strains, Phase IV (KMG-IV): sequencing the most valuable type-strain genomes for metagenomic binning, comparative biology and taxonomic classification.</title>
        <authorList>
            <person name="Goeker M."/>
        </authorList>
    </citation>
    <scope>NUCLEOTIDE SEQUENCE [LARGE SCALE GENOMIC DNA]</scope>
    <source>
        <strain evidence="5 6">K24</strain>
    </source>
</reference>
<organism evidence="5 6">
    <name type="scientific">Pigmentiphaga kullae</name>
    <dbReference type="NCBI Taxonomy" id="151784"/>
    <lineage>
        <taxon>Bacteria</taxon>
        <taxon>Pseudomonadati</taxon>
        <taxon>Pseudomonadota</taxon>
        <taxon>Betaproteobacteria</taxon>
        <taxon>Burkholderiales</taxon>
        <taxon>Alcaligenaceae</taxon>
        <taxon>Pigmentiphaga</taxon>
    </lineage>
</organism>
<dbReference type="InterPro" id="IPR036388">
    <property type="entry name" value="WH-like_DNA-bd_sf"/>
</dbReference>
<feature type="domain" description="HTH gntR-type" evidence="4">
    <location>
        <begin position="13"/>
        <end position="80"/>
    </location>
</feature>
<dbReference type="SUPFAM" id="SSF48008">
    <property type="entry name" value="GntR ligand-binding domain-like"/>
    <property type="match status" value="1"/>
</dbReference>
<dbReference type="InterPro" id="IPR008920">
    <property type="entry name" value="TF_FadR/GntR_C"/>
</dbReference>
<dbReference type="InterPro" id="IPR011711">
    <property type="entry name" value="GntR_C"/>
</dbReference>
<keyword evidence="2" id="KW-0238">DNA-binding</keyword>
<dbReference type="Gene3D" id="1.10.10.10">
    <property type="entry name" value="Winged helix-like DNA-binding domain superfamily/Winged helix DNA-binding domain"/>
    <property type="match status" value="1"/>
</dbReference>
<evidence type="ECO:0000259" key="4">
    <source>
        <dbReference type="PROSITE" id="PS50949"/>
    </source>
</evidence>
<proteinExistence type="predicted"/>
<dbReference type="GO" id="GO:0003700">
    <property type="term" value="F:DNA-binding transcription factor activity"/>
    <property type="evidence" value="ECO:0007669"/>
    <property type="project" value="InterPro"/>
</dbReference>
<dbReference type="PANTHER" id="PTHR43537:SF5">
    <property type="entry name" value="UXU OPERON TRANSCRIPTIONAL REGULATOR"/>
    <property type="match status" value="1"/>
</dbReference>